<protein>
    <submittedName>
        <fullName evidence="5">SDR family oxidoreductase</fullName>
    </submittedName>
</protein>
<dbReference type="RefSeq" id="WP_168448875.1">
    <property type="nucleotide sequence ID" value="NZ_JAAWWK010000001.1"/>
</dbReference>
<dbReference type="SUPFAM" id="SSF51735">
    <property type="entry name" value="NAD(P)-binding Rossmann-fold domains"/>
    <property type="match status" value="1"/>
</dbReference>
<keyword evidence="6" id="KW-1185">Reference proteome</keyword>
<dbReference type="Pfam" id="PF00106">
    <property type="entry name" value="adh_short"/>
    <property type="match status" value="1"/>
</dbReference>
<dbReference type="InterPro" id="IPR036291">
    <property type="entry name" value="NAD(P)-bd_dom_sf"/>
</dbReference>
<reference evidence="5 6" key="1">
    <citation type="submission" date="2020-04" db="EMBL/GenBank/DDBJ databases">
        <authorList>
            <person name="Yoon J."/>
        </authorList>
    </citation>
    <scope>NUCLEOTIDE SEQUENCE [LARGE SCALE GENOMIC DNA]</scope>
    <source>
        <strain evidence="5 6">KMU-166</strain>
    </source>
</reference>
<dbReference type="CDD" id="cd05233">
    <property type="entry name" value="SDR_c"/>
    <property type="match status" value="1"/>
</dbReference>
<evidence type="ECO:0000313" key="5">
    <source>
        <dbReference type="EMBL" id="NKI16351.1"/>
    </source>
</evidence>
<dbReference type="PROSITE" id="PS00061">
    <property type="entry name" value="ADH_SHORT"/>
    <property type="match status" value="1"/>
</dbReference>
<sequence>MDISGKVYVVTGAGSGIGRGLAHELLKRGAEVALVDMNGAALRETLKLFPGEASDRCSLHVVDVTDRQGVAALPEQVIAHHARVDGLINNAGIIQQFHSVSDLSQADIDRVLNVNFLGTVNVTRAFLPALMAREQAYIANVSSMGAFAPVPGQTLYGAAKAAVKMFTEGLRSELADTGVVVSVVFPGAIETGIVKNSGAEKTQPVSSANVSFKMLPAAEAARQIVDGIAKNKYRILVGRDAFMLDLVSRISPAAAARLIIRQLKQLTPASG</sequence>
<evidence type="ECO:0000256" key="3">
    <source>
        <dbReference type="RuleBase" id="RU000363"/>
    </source>
</evidence>
<dbReference type="InterPro" id="IPR002347">
    <property type="entry name" value="SDR_fam"/>
</dbReference>
<evidence type="ECO:0000256" key="2">
    <source>
        <dbReference type="ARBA" id="ARBA00023002"/>
    </source>
</evidence>
<evidence type="ECO:0000256" key="1">
    <source>
        <dbReference type="ARBA" id="ARBA00006484"/>
    </source>
</evidence>
<dbReference type="SMART" id="SM00822">
    <property type="entry name" value="PKS_KR"/>
    <property type="match status" value="1"/>
</dbReference>
<keyword evidence="2" id="KW-0560">Oxidoreductase</keyword>
<dbReference type="PANTHER" id="PTHR44196:SF1">
    <property type="entry name" value="DEHYDROGENASE_REDUCTASE SDR FAMILY MEMBER 7B"/>
    <property type="match status" value="1"/>
</dbReference>
<dbReference type="Gene3D" id="3.40.50.720">
    <property type="entry name" value="NAD(P)-binding Rossmann-like Domain"/>
    <property type="match status" value="1"/>
</dbReference>
<comment type="caution">
    <text evidence="5">The sequence shown here is derived from an EMBL/GenBank/DDBJ whole genome shotgun (WGS) entry which is preliminary data.</text>
</comment>
<organism evidence="5 6">
    <name type="scientific">Spongiibacter thalassae</name>
    <dbReference type="NCBI Taxonomy" id="2721624"/>
    <lineage>
        <taxon>Bacteria</taxon>
        <taxon>Pseudomonadati</taxon>
        <taxon>Pseudomonadota</taxon>
        <taxon>Gammaproteobacteria</taxon>
        <taxon>Cellvibrionales</taxon>
        <taxon>Spongiibacteraceae</taxon>
        <taxon>Spongiibacter</taxon>
    </lineage>
</organism>
<dbReference type="PANTHER" id="PTHR44196">
    <property type="entry name" value="DEHYDROGENASE/REDUCTASE SDR FAMILY MEMBER 7B"/>
    <property type="match status" value="1"/>
</dbReference>
<evidence type="ECO:0000259" key="4">
    <source>
        <dbReference type="SMART" id="SM00822"/>
    </source>
</evidence>
<evidence type="ECO:0000313" key="6">
    <source>
        <dbReference type="Proteomes" id="UP000765845"/>
    </source>
</evidence>
<accession>A0ABX1GBP5</accession>
<dbReference type="PRINTS" id="PR00080">
    <property type="entry name" value="SDRFAMILY"/>
</dbReference>
<name>A0ABX1GBP5_9GAMM</name>
<gene>
    <name evidence="5" type="ORF">HCU74_02845</name>
</gene>
<dbReference type="EMBL" id="JAAWWK010000001">
    <property type="protein sequence ID" value="NKI16351.1"/>
    <property type="molecule type" value="Genomic_DNA"/>
</dbReference>
<comment type="similarity">
    <text evidence="1 3">Belongs to the short-chain dehydrogenases/reductases (SDR) family.</text>
</comment>
<dbReference type="Proteomes" id="UP000765845">
    <property type="component" value="Unassembled WGS sequence"/>
</dbReference>
<dbReference type="PRINTS" id="PR00081">
    <property type="entry name" value="GDHRDH"/>
</dbReference>
<feature type="domain" description="Ketoreductase" evidence="4">
    <location>
        <begin position="6"/>
        <end position="191"/>
    </location>
</feature>
<dbReference type="InterPro" id="IPR020904">
    <property type="entry name" value="Sc_DH/Rdtase_CS"/>
</dbReference>
<dbReference type="InterPro" id="IPR057326">
    <property type="entry name" value="KR_dom"/>
</dbReference>
<proteinExistence type="inferred from homology"/>